<dbReference type="EMBL" id="BMRB01000002">
    <property type="protein sequence ID" value="GGS29532.1"/>
    <property type="molecule type" value="Genomic_DNA"/>
</dbReference>
<feature type="transmembrane region" description="Helical" evidence="1">
    <location>
        <begin position="260"/>
        <end position="278"/>
    </location>
</feature>
<dbReference type="Proteomes" id="UP000660680">
    <property type="component" value="Unassembled WGS sequence"/>
</dbReference>
<sequence>MRATPAFGGTVASRLSRLTTVLALSASALLCVTGPAHAARDPLPADIPDYQAALSLVKSPAVLEAVCRFVSVPLPRGELGSAQTIPDNAEPCAGLPTFTLKDPVAVHEITPGFVAGTAPPIAAEAVRLSYLVSSLRIAVNDRQVTVMLARTEGGWQLAAVREGDSDFVHADMAAAGDLVFTEPQIRGWYRLRLLTVTPLNDQAREGLGGRASMSLSDYQKLVGSRYADKLAGSEYDTKGYSSGYGTASGEADDGSSPAQLVLGGSTMALVLAGGAFLLRRRRDTTG</sequence>
<gene>
    <name evidence="3" type="ORF">GCM10010171_23550</name>
</gene>
<keyword evidence="4" id="KW-1185">Reference proteome</keyword>
<evidence type="ECO:0000313" key="4">
    <source>
        <dbReference type="Proteomes" id="UP000660680"/>
    </source>
</evidence>
<organism evidence="3 4">
    <name type="scientific">Actinokineospora fastidiosa</name>
    <dbReference type="NCBI Taxonomy" id="1816"/>
    <lineage>
        <taxon>Bacteria</taxon>
        <taxon>Bacillati</taxon>
        <taxon>Actinomycetota</taxon>
        <taxon>Actinomycetes</taxon>
        <taxon>Pseudonocardiales</taxon>
        <taxon>Pseudonocardiaceae</taxon>
        <taxon>Actinokineospora</taxon>
    </lineage>
</organism>
<keyword evidence="1" id="KW-1133">Transmembrane helix</keyword>
<keyword evidence="1" id="KW-0472">Membrane</keyword>
<keyword evidence="2" id="KW-0732">Signal</keyword>
<proteinExistence type="predicted"/>
<name>A0A918GCY1_9PSEU</name>
<comment type="caution">
    <text evidence="3">The sequence shown here is derived from an EMBL/GenBank/DDBJ whole genome shotgun (WGS) entry which is preliminary data.</text>
</comment>
<evidence type="ECO:0008006" key="5">
    <source>
        <dbReference type="Google" id="ProtNLM"/>
    </source>
</evidence>
<feature type="chain" id="PRO_5037287081" description="LPXTG cell wall anchor domain-containing protein" evidence="2">
    <location>
        <begin position="39"/>
        <end position="286"/>
    </location>
</feature>
<dbReference type="RefSeq" id="WP_189210454.1">
    <property type="nucleotide sequence ID" value="NZ_BMRB01000002.1"/>
</dbReference>
<accession>A0A918GCY1</accession>
<feature type="signal peptide" evidence="2">
    <location>
        <begin position="1"/>
        <end position="38"/>
    </location>
</feature>
<keyword evidence="1" id="KW-0812">Transmembrane</keyword>
<evidence type="ECO:0000313" key="3">
    <source>
        <dbReference type="EMBL" id="GGS29532.1"/>
    </source>
</evidence>
<reference evidence="3" key="1">
    <citation type="journal article" date="2014" name="Int. J. Syst. Evol. Microbiol.">
        <title>Complete genome sequence of Corynebacterium casei LMG S-19264T (=DSM 44701T), isolated from a smear-ripened cheese.</title>
        <authorList>
            <consortium name="US DOE Joint Genome Institute (JGI-PGF)"/>
            <person name="Walter F."/>
            <person name="Albersmeier A."/>
            <person name="Kalinowski J."/>
            <person name="Ruckert C."/>
        </authorList>
    </citation>
    <scope>NUCLEOTIDE SEQUENCE</scope>
    <source>
        <strain evidence="3">JCM 3276</strain>
    </source>
</reference>
<protein>
    <recommendedName>
        <fullName evidence="5">LPXTG cell wall anchor domain-containing protein</fullName>
    </recommendedName>
</protein>
<reference evidence="3" key="2">
    <citation type="submission" date="2020-09" db="EMBL/GenBank/DDBJ databases">
        <authorList>
            <person name="Sun Q."/>
            <person name="Ohkuma M."/>
        </authorList>
    </citation>
    <scope>NUCLEOTIDE SEQUENCE</scope>
    <source>
        <strain evidence="3">JCM 3276</strain>
    </source>
</reference>
<evidence type="ECO:0000256" key="1">
    <source>
        <dbReference type="SAM" id="Phobius"/>
    </source>
</evidence>
<evidence type="ECO:0000256" key="2">
    <source>
        <dbReference type="SAM" id="SignalP"/>
    </source>
</evidence>
<dbReference type="AlphaFoldDB" id="A0A918GCY1"/>